<dbReference type="EMBL" id="LXQA010339450">
    <property type="protein sequence ID" value="MCI45094.1"/>
    <property type="molecule type" value="Genomic_DNA"/>
</dbReference>
<accession>A0A392SA82</accession>
<keyword evidence="2" id="KW-1185">Reference proteome</keyword>
<feature type="non-terminal residue" evidence="1">
    <location>
        <position position="30"/>
    </location>
</feature>
<dbReference type="AlphaFoldDB" id="A0A392SA82"/>
<evidence type="ECO:0000313" key="2">
    <source>
        <dbReference type="Proteomes" id="UP000265520"/>
    </source>
</evidence>
<name>A0A392SA82_9FABA</name>
<sequence length="30" mass="3465">MAVVARKVTRVQHAGSRRWPDEEFVPELSL</sequence>
<evidence type="ECO:0000313" key="1">
    <source>
        <dbReference type="EMBL" id="MCI45094.1"/>
    </source>
</evidence>
<reference evidence="1 2" key="1">
    <citation type="journal article" date="2018" name="Front. Plant Sci.">
        <title>Red Clover (Trifolium pratense) and Zigzag Clover (T. medium) - A Picture of Genomic Similarities and Differences.</title>
        <authorList>
            <person name="Dluhosova J."/>
            <person name="Istvanek J."/>
            <person name="Nedelnik J."/>
            <person name="Repkova J."/>
        </authorList>
    </citation>
    <scope>NUCLEOTIDE SEQUENCE [LARGE SCALE GENOMIC DNA]</scope>
    <source>
        <strain evidence="2">cv. 10/8</strain>
        <tissue evidence="1">Leaf</tissue>
    </source>
</reference>
<comment type="caution">
    <text evidence="1">The sequence shown here is derived from an EMBL/GenBank/DDBJ whole genome shotgun (WGS) entry which is preliminary data.</text>
</comment>
<organism evidence="1 2">
    <name type="scientific">Trifolium medium</name>
    <dbReference type="NCBI Taxonomy" id="97028"/>
    <lineage>
        <taxon>Eukaryota</taxon>
        <taxon>Viridiplantae</taxon>
        <taxon>Streptophyta</taxon>
        <taxon>Embryophyta</taxon>
        <taxon>Tracheophyta</taxon>
        <taxon>Spermatophyta</taxon>
        <taxon>Magnoliopsida</taxon>
        <taxon>eudicotyledons</taxon>
        <taxon>Gunneridae</taxon>
        <taxon>Pentapetalae</taxon>
        <taxon>rosids</taxon>
        <taxon>fabids</taxon>
        <taxon>Fabales</taxon>
        <taxon>Fabaceae</taxon>
        <taxon>Papilionoideae</taxon>
        <taxon>50 kb inversion clade</taxon>
        <taxon>NPAAA clade</taxon>
        <taxon>Hologalegina</taxon>
        <taxon>IRL clade</taxon>
        <taxon>Trifolieae</taxon>
        <taxon>Trifolium</taxon>
    </lineage>
</organism>
<dbReference type="Proteomes" id="UP000265520">
    <property type="component" value="Unassembled WGS sequence"/>
</dbReference>
<protein>
    <submittedName>
        <fullName evidence="1">Uncharacterized protein</fullName>
    </submittedName>
</protein>
<proteinExistence type="predicted"/>